<dbReference type="PRINTS" id="PR00261">
    <property type="entry name" value="LDLRECEPTOR"/>
</dbReference>
<evidence type="ECO:0000256" key="2">
    <source>
        <dbReference type="PROSITE-ProRule" id="PRU00124"/>
    </source>
</evidence>
<reference evidence="3" key="1">
    <citation type="submission" date="2020-05" db="UniProtKB">
        <authorList>
            <consortium name="EnsemblMetazoa"/>
        </authorList>
    </citation>
    <scope>IDENTIFICATION</scope>
    <source>
        <strain evidence="3">USDA</strain>
    </source>
</reference>
<dbReference type="SUPFAM" id="SSF57424">
    <property type="entry name" value="LDL receptor-like module"/>
    <property type="match status" value="4"/>
</dbReference>
<dbReference type="PANTHER" id="PTHR39069">
    <property type="entry name" value="ECDYSONE-INDUCIBLE GENE E1, ISOFORM A"/>
    <property type="match status" value="1"/>
</dbReference>
<dbReference type="Gene3D" id="4.10.400.10">
    <property type="entry name" value="Low-density Lipoprotein Receptor"/>
    <property type="match status" value="4"/>
</dbReference>
<dbReference type="AlphaFoldDB" id="A0A1I8Q844"/>
<evidence type="ECO:0000313" key="4">
    <source>
        <dbReference type="Proteomes" id="UP000095300"/>
    </source>
</evidence>
<feature type="disulfide bond" evidence="2">
    <location>
        <begin position="82"/>
        <end position="94"/>
    </location>
</feature>
<keyword evidence="4" id="KW-1185">Reference proteome</keyword>
<feature type="disulfide bond" evidence="2">
    <location>
        <begin position="89"/>
        <end position="107"/>
    </location>
</feature>
<name>A0A1I8Q844_STOCA</name>
<dbReference type="STRING" id="35570.A0A1I8Q844"/>
<dbReference type="SMART" id="SM00192">
    <property type="entry name" value="LDLa"/>
    <property type="match status" value="4"/>
</dbReference>
<evidence type="ECO:0000313" key="3">
    <source>
        <dbReference type="EnsemblMetazoa" id="SCAU014737-PA"/>
    </source>
</evidence>
<feature type="disulfide bond" evidence="2">
    <location>
        <begin position="58"/>
        <end position="73"/>
    </location>
</feature>
<keyword evidence="1 2" id="KW-1015">Disulfide bond</keyword>
<dbReference type="InterPro" id="IPR036055">
    <property type="entry name" value="LDL_receptor-like_sf"/>
</dbReference>
<dbReference type="Pfam" id="PF00057">
    <property type="entry name" value="Ldl_recept_a"/>
    <property type="match status" value="3"/>
</dbReference>
<dbReference type="PROSITE" id="PS01209">
    <property type="entry name" value="LDLRA_1"/>
    <property type="match status" value="1"/>
</dbReference>
<dbReference type="OrthoDB" id="9991628at2759"/>
<protein>
    <submittedName>
        <fullName evidence="3">Uncharacterized protein</fullName>
    </submittedName>
</protein>
<organism evidence="3 4">
    <name type="scientific">Stomoxys calcitrans</name>
    <name type="common">Stable fly</name>
    <name type="synonym">Conops calcitrans</name>
    <dbReference type="NCBI Taxonomy" id="35570"/>
    <lineage>
        <taxon>Eukaryota</taxon>
        <taxon>Metazoa</taxon>
        <taxon>Ecdysozoa</taxon>
        <taxon>Arthropoda</taxon>
        <taxon>Hexapoda</taxon>
        <taxon>Insecta</taxon>
        <taxon>Pterygota</taxon>
        <taxon>Neoptera</taxon>
        <taxon>Endopterygota</taxon>
        <taxon>Diptera</taxon>
        <taxon>Brachycera</taxon>
        <taxon>Muscomorpha</taxon>
        <taxon>Muscoidea</taxon>
        <taxon>Muscidae</taxon>
        <taxon>Stomoxys</taxon>
    </lineage>
</organism>
<dbReference type="PANTHER" id="PTHR39069:SF1">
    <property type="entry name" value="ECDYSONE-INDUCIBLE GENE E1, ISOFORM A"/>
    <property type="match status" value="1"/>
</dbReference>
<dbReference type="VEuPathDB" id="VectorBase:SCAU014737"/>
<feature type="disulfide bond" evidence="2">
    <location>
        <begin position="163"/>
        <end position="178"/>
    </location>
</feature>
<proteinExistence type="predicted"/>
<gene>
    <name evidence="3" type="primary">106092735</name>
</gene>
<feature type="disulfide bond" evidence="2">
    <location>
        <begin position="151"/>
        <end position="169"/>
    </location>
</feature>
<accession>A0A1I8Q844</accession>
<dbReference type="Proteomes" id="UP000095300">
    <property type="component" value="Unassembled WGS sequence"/>
</dbReference>
<dbReference type="InterPro" id="IPR002172">
    <property type="entry name" value="LDrepeatLR_classA_rpt"/>
</dbReference>
<sequence>CRSSGVCISWFFVCDGRPDCNDGSDEECTFNARLNQACPPQAFQCGHSGRCISRAALCDGRKQCPHGEDEHGCNDLKADQACPPNTFRCKSGECLPEYEYCNAIISCRDGSDEPPHLCGSRSMPNFFLQLLTAGGLMNQSVDSTAYCPHRCSNGRCRSTAIVCSGRDGCGDGTDEQTCSVCRCPAVDKPALHVSEFLARHRPLYLW</sequence>
<dbReference type="PROSITE" id="PS50068">
    <property type="entry name" value="LDLRA_2"/>
    <property type="match status" value="4"/>
</dbReference>
<dbReference type="InterPro" id="IPR023415">
    <property type="entry name" value="LDLR_class-A_CS"/>
</dbReference>
<dbReference type="CDD" id="cd00112">
    <property type="entry name" value="LDLa"/>
    <property type="match status" value="4"/>
</dbReference>
<dbReference type="FunFam" id="4.10.400.10:FF:000184">
    <property type="entry name" value="Ecdysone-inducible gene E1"/>
    <property type="match status" value="1"/>
</dbReference>
<evidence type="ECO:0000256" key="1">
    <source>
        <dbReference type="ARBA" id="ARBA00023157"/>
    </source>
</evidence>
<dbReference type="EnsemblMetazoa" id="SCAU014737-RA">
    <property type="protein sequence ID" value="SCAU014737-PA"/>
    <property type="gene ID" value="SCAU014737"/>
</dbReference>
<comment type="caution">
    <text evidence="2">Lacks conserved residue(s) required for the propagation of feature annotation.</text>
</comment>